<accession>A0A1J5NYT6</accession>
<reference evidence="1" key="1">
    <citation type="submission" date="2016-10" db="EMBL/GenBank/DDBJ databases">
        <title>Sequence of Gallionella enrichment culture.</title>
        <authorList>
            <person name="Poehlein A."/>
            <person name="Muehling M."/>
            <person name="Daniel R."/>
        </authorList>
    </citation>
    <scope>NUCLEOTIDE SEQUENCE</scope>
</reference>
<dbReference type="AlphaFoldDB" id="A0A1J5NYT6"/>
<gene>
    <name evidence="1" type="ORF">GALL_544860</name>
</gene>
<comment type="caution">
    <text evidence="1">The sequence shown here is derived from an EMBL/GenBank/DDBJ whole genome shotgun (WGS) entry which is preliminary data.</text>
</comment>
<sequence>MGNFPTSEVEAIATTLEQPKMHSPAYIPNLENMPTSAVLMTRDAAAALGKSGQTLRKLYCQQGHAYGIKPLKIGGRLAWRAADLLKLLRGGM</sequence>
<evidence type="ECO:0000313" key="1">
    <source>
        <dbReference type="EMBL" id="OIQ63966.1"/>
    </source>
</evidence>
<name>A0A1J5NYT6_9ZZZZ</name>
<dbReference type="EMBL" id="MLJW01008533">
    <property type="protein sequence ID" value="OIQ63966.1"/>
    <property type="molecule type" value="Genomic_DNA"/>
</dbReference>
<proteinExistence type="predicted"/>
<organism evidence="1">
    <name type="scientific">mine drainage metagenome</name>
    <dbReference type="NCBI Taxonomy" id="410659"/>
    <lineage>
        <taxon>unclassified sequences</taxon>
        <taxon>metagenomes</taxon>
        <taxon>ecological metagenomes</taxon>
    </lineage>
</organism>
<evidence type="ECO:0008006" key="2">
    <source>
        <dbReference type="Google" id="ProtNLM"/>
    </source>
</evidence>
<protein>
    <recommendedName>
        <fullName evidence="2">Helix-turn-helix domain-containing protein</fullName>
    </recommendedName>
</protein>